<dbReference type="GO" id="GO:0016787">
    <property type="term" value="F:hydrolase activity"/>
    <property type="evidence" value="ECO:0007669"/>
    <property type="project" value="UniProtKB-KW"/>
</dbReference>
<feature type="transmembrane region" description="Helical" evidence="4">
    <location>
        <begin position="200"/>
        <end position="218"/>
    </location>
</feature>
<keyword evidence="4" id="KW-1133">Transmembrane helix</keyword>
<keyword evidence="4" id="KW-0472">Membrane</keyword>
<dbReference type="AlphaFoldDB" id="A0AAJ6P3K9"/>
<protein>
    <recommendedName>
        <fullName evidence="5">RNA-binding protein AU-1/Ribonuclease E/G domain-containing protein</fullName>
    </recommendedName>
</protein>
<proteinExistence type="predicted"/>
<dbReference type="RefSeq" id="WP_306376405.1">
    <property type="nucleotide sequence ID" value="NZ_JASAYT010000045.1"/>
</dbReference>
<feature type="compositionally biased region" description="Polar residues" evidence="3">
    <location>
        <begin position="174"/>
        <end position="186"/>
    </location>
</feature>
<evidence type="ECO:0000256" key="1">
    <source>
        <dbReference type="ARBA" id="ARBA00022801"/>
    </source>
</evidence>
<dbReference type="InterPro" id="IPR019307">
    <property type="entry name" value="RNA-bd_AU-1/RNase_E/G"/>
</dbReference>
<name>A0AAJ6P3K9_9PAST</name>
<keyword evidence="4" id="KW-0812">Transmembrane</keyword>
<keyword evidence="2" id="KW-0694">RNA-binding</keyword>
<dbReference type="GO" id="GO:0003723">
    <property type="term" value="F:RNA binding"/>
    <property type="evidence" value="ECO:0007669"/>
    <property type="project" value="UniProtKB-KW"/>
</dbReference>
<evidence type="ECO:0000313" key="7">
    <source>
        <dbReference type="Proteomes" id="UP001231736"/>
    </source>
</evidence>
<comment type="caution">
    <text evidence="6">The sequence shown here is derived from an EMBL/GenBank/DDBJ whole genome shotgun (WGS) entry which is preliminary data.</text>
</comment>
<evidence type="ECO:0000256" key="4">
    <source>
        <dbReference type="SAM" id="Phobius"/>
    </source>
</evidence>
<dbReference type="EMBL" id="JASAYT010000045">
    <property type="protein sequence ID" value="MDP8175845.1"/>
    <property type="molecule type" value="Genomic_DNA"/>
</dbReference>
<gene>
    <name evidence="6" type="ORF">QJU97_10315</name>
</gene>
<evidence type="ECO:0000259" key="5">
    <source>
        <dbReference type="Pfam" id="PF10150"/>
    </source>
</evidence>
<dbReference type="Pfam" id="PF10150">
    <property type="entry name" value="RNase_E_G"/>
    <property type="match status" value="1"/>
</dbReference>
<accession>A0AAJ6P3K9</accession>
<feature type="region of interest" description="Disordered" evidence="3">
    <location>
        <begin position="149"/>
        <end position="186"/>
    </location>
</feature>
<keyword evidence="1" id="KW-0378">Hydrolase</keyword>
<sequence length="219" mass="25324">MKRILVSRKNKTDRIAIVEGSNVEFIQLNELSNSQYDGVDVDSLTMDHLENLQGSGFDSSSLEDLFIQIDSRMSRDSENDKDEELLDELLFQLDDDIDEILVDNKKLYQKILAFLREEDPDYCPLVKLYQDKDLFEKYTSFRSADKEQYSENNNLSDNKESIFERKTENKINHTKTNNTSHPTYKSDQGLVQEGSKNKPLKFILIVIVIALLVVLGFVL</sequence>
<evidence type="ECO:0000256" key="3">
    <source>
        <dbReference type="SAM" id="MobiDB-lite"/>
    </source>
</evidence>
<evidence type="ECO:0000256" key="2">
    <source>
        <dbReference type="ARBA" id="ARBA00022884"/>
    </source>
</evidence>
<dbReference type="Proteomes" id="UP001231736">
    <property type="component" value="Unassembled WGS sequence"/>
</dbReference>
<evidence type="ECO:0000313" key="6">
    <source>
        <dbReference type="EMBL" id="MDP8175845.1"/>
    </source>
</evidence>
<reference evidence="6" key="1">
    <citation type="journal article" date="2023" name="Front. Microbiol.">
        <title>Phylogeography and host specificity of Pasteurellaceae pathogenic to sea-farmed fish in the north-east Atlantic.</title>
        <authorList>
            <person name="Gulla S."/>
            <person name="Colquhoun D.J."/>
            <person name="Olsen A.B."/>
            <person name="Spilsberg B."/>
            <person name="Lagesen K."/>
            <person name="Aakesson C.P."/>
            <person name="Strom S."/>
            <person name="Manji F."/>
            <person name="Birkbeck T.H."/>
            <person name="Nilsen H.K."/>
        </authorList>
    </citation>
    <scope>NUCLEOTIDE SEQUENCE</scope>
    <source>
        <strain evidence="6">98B1</strain>
    </source>
</reference>
<feature type="compositionally biased region" description="Basic and acidic residues" evidence="3">
    <location>
        <begin position="157"/>
        <end position="171"/>
    </location>
</feature>
<feature type="domain" description="RNA-binding protein AU-1/Ribonuclease E/G" evidence="5">
    <location>
        <begin position="80"/>
        <end position="140"/>
    </location>
</feature>
<organism evidence="6 7">
    <name type="scientific">Phocoenobacter skyensis</name>
    <dbReference type="NCBI Taxonomy" id="97481"/>
    <lineage>
        <taxon>Bacteria</taxon>
        <taxon>Pseudomonadati</taxon>
        <taxon>Pseudomonadota</taxon>
        <taxon>Gammaproteobacteria</taxon>
        <taxon>Pasteurellales</taxon>
        <taxon>Pasteurellaceae</taxon>
        <taxon>Phocoenobacter</taxon>
    </lineage>
</organism>